<dbReference type="Gene3D" id="3.10.330.10">
    <property type="match status" value="1"/>
</dbReference>
<dbReference type="Proteomes" id="UP000095023">
    <property type="component" value="Unassembled WGS sequence"/>
</dbReference>
<gene>
    <name evidence="7" type="ORF">CANCADRAFT_21097</name>
</gene>
<evidence type="ECO:0000256" key="3">
    <source>
        <dbReference type="ARBA" id="ARBA00074895"/>
    </source>
</evidence>
<dbReference type="GO" id="GO:0031593">
    <property type="term" value="F:polyubiquitin modification-dependent protein binding"/>
    <property type="evidence" value="ECO:0007669"/>
    <property type="project" value="TreeGrafter"/>
</dbReference>
<dbReference type="InterPro" id="IPR042299">
    <property type="entry name" value="Ufd1-like_Nn"/>
</dbReference>
<evidence type="ECO:0000256" key="1">
    <source>
        <dbReference type="ARBA" id="ARBA00006043"/>
    </source>
</evidence>
<dbReference type="FunFam" id="2.40.40.50:FF:000001">
    <property type="entry name" value="Ubiquitin fusion degradation protein 1 homolog"/>
    <property type="match status" value="1"/>
</dbReference>
<feature type="compositionally biased region" description="Low complexity" evidence="4">
    <location>
        <begin position="238"/>
        <end position="255"/>
    </location>
</feature>
<dbReference type="GO" id="GO:0036503">
    <property type="term" value="P:ERAD pathway"/>
    <property type="evidence" value="ECO:0007669"/>
    <property type="project" value="TreeGrafter"/>
</dbReference>
<dbReference type="PANTHER" id="PTHR12555">
    <property type="entry name" value="UBIQUITIN FUSION DEGRADATON PROTEIN 1"/>
    <property type="match status" value="1"/>
</dbReference>
<feature type="domain" description="Ubiquitin fusion degradation protein UFD1 N-terminal subdomain 1" evidence="5">
    <location>
        <begin position="14"/>
        <end position="111"/>
    </location>
</feature>
<sequence length="351" mass="38375">MFNLHAFHNPNQKFHDYFRCYPISMMAGPSRESLNYGGKIILPPSALDRLSRLNITYPMLFELKNEFSGKITYSGVLEFIAEEGRVYLPNWMLRSLGLGSGELIVIESATLMQGSFLKIQPQSTDFLDISDPKAVLENSLRNFSTLTVDDIFEISYNDHIYAIKVLEVRPESDSHSISVVETDIEVDFAPPVGYVEPTPASSVSAAASRSITPAINTPGAMAATIGYNDMLASASQSSLSSFQGQGQRLSGRSRSVIPSPAHTDAKPATTTAHLQADSPPLPLNLSYGTFFFGFPLIPLPPETDNDDAPEQSEPQLFAGVGQSLRASRKRKESGGQSRRVRQHSADAIEVD</sequence>
<dbReference type="GO" id="GO:0006511">
    <property type="term" value="P:ubiquitin-dependent protein catabolic process"/>
    <property type="evidence" value="ECO:0007669"/>
    <property type="project" value="InterPro"/>
</dbReference>
<feature type="region of interest" description="Disordered" evidence="4">
    <location>
        <begin position="298"/>
        <end position="351"/>
    </location>
</feature>
<comment type="similarity">
    <text evidence="1">Belongs to the UFD1 family.</text>
</comment>
<dbReference type="EMBL" id="KV453841">
    <property type="protein sequence ID" value="ODV92229.1"/>
    <property type="molecule type" value="Genomic_DNA"/>
</dbReference>
<dbReference type="InterPro" id="IPR055417">
    <property type="entry name" value="UFD1_N1"/>
</dbReference>
<accession>A0A1E4TKG9</accession>
<dbReference type="Pfam" id="PF24842">
    <property type="entry name" value="UFD1_N2"/>
    <property type="match status" value="1"/>
</dbReference>
<organism evidence="7 8">
    <name type="scientific">Tortispora caseinolytica NRRL Y-17796</name>
    <dbReference type="NCBI Taxonomy" id="767744"/>
    <lineage>
        <taxon>Eukaryota</taxon>
        <taxon>Fungi</taxon>
        <taxon>Dikarya</taxon>
        <taxon>Ascomycota</taxon>
        <taxon>Saccharomycotina</taxon>
        <taxon>Trigonopsidomycetes</taxon>
        <taxon>Trigonopsidales</taxon>
        <taxon>Trigonopsidaceae</taxon>
        <taxon>Tortispora</taxon>
    </lineage>
</organism>
<feature type="domain" description="Ubiquitin fusion degradation protein UFD1 N-terminal subdomain 2" evidence="6">
    <location>
        <begin position="113"/>
        <end position="191"/>
    </location>
</feature>
<dbReference type="InterPro" id="IPR004854">
    <property type="entry name" value="Ufd1-like"/>
</dbReference>
<keyword evidence="8" id="KW-1185">Reference proteome</keyword>
<dbReference type="PANTHER" id="PTHR12555:SF13">
    <property type="entry name" value="UBIQUITIN RECOGNITION FACTOR IN ER-ASSOCIATED DEGRADATION PROTEIN 1"/>
    <property type="match status" value="1"/>
</dbReference>
<evidence type="ECO:0000313" key="8">
    <source>
        <dbReference type="Proteomes" id="UP000095023"/>
    </source>
</evidence>
<evidence type="ECO:0000259" key="5">
    <source>
        <dbReference type="Pfam" id="PF03152"/>
    </source>
</evidence>
<keyword evidence="2" id="KW-0833">Ubl conjugation pathway</keyword>
<dbReference type="AlphaFoldDB" id="A0A1E4TKG9"/>
<dbReference type="GO" id="GO:0034098">
    <property type="term" value="C:VCP-NPL4-UFD1 AAA ATPase complex"/>
    <property type="evidence" value="ECO:0007669"/>
    <property type="project" value="TreeGrafter"/>
</dbReference>
<name>A0A1E4TKG9_9ASCO</name>
<evidence type="ECO:0000259" key="6">
    <source>
        <dbReference type="Pfam" id="PF24842"/>
    </source>
</evidence>
<dbReference type="Gene3D" id="2.40.40.50">
    <property type="entry name" value="Ubiquitin fusion degradation protein UFD1, N-terminal domain"/>
    <property type="match status" value="1"/>
</dbReference>
<feature type="region of interest" description="Disordered" evidence="4">
    <location>
        <begin position="238"/>
        <end position="277"/>
    </location>
</feature>
<dbReference type="OrthoDB" id="422728at2759"/>
<evidence type="ECO:0000256" key="4">
    <source>
        <dbReference type="SAM" id="MobiDB-lite"/>
    </source>
</evidence>
<evidence type="ECO:0000313" key="7">
    <source>
        <dbReference type="EMBL" id="ODV92229.1"/>
    </source>
</evidence>
<dbReference type="GO" id="GO:0032182">
    <property type="term" value="F:ubiquitin-like protein binding"/>
    <property type="evidence" value="ECO:0007669"/>
    <property type="project" value="UniProtKB-ARBA"/>
</dbReference>
<dbReference type="Pfam" id="PF03152">
    <property type="entry name" value="UFD1_N1"/>
    <property type="match status" value="1"/>
</dbReference>
<protein>
    <recommendedName>
        <fullName evidence="3">Ubiquitin fusion degradation protein 1</fullName>
    </recommendedName>
</protein>
<evidence type="ECO:0000256" key="2">
    <source>
        <dbReference type="ARBA" id="ARBA00022786"/>
    </source>
</evidence>
<proteinExistence type="inferred from homology"/>
<dbReference type="InterPro" id="IPR055418">
    <property type="entry name" value="UFD1_N2"/>
</dbReference>
<reference evidence="8" key="1">
    <citation type="submission" date="2016-02" db="EMBL/GenBank/DDBJ databases">
        <title>Comparative genomics of biotechnologically important yeasts.</title>
        <authorList>
            <consortium name="DOE Joint Genome Institute"/>
            <person name="Riley R."/>
            <person name="Haridas S."/>
            <person name="Wolfe K.H."/>
            <person name="Lopes M.R."/>
            <person name="Hittinger C.T."/>
            <person name="Goker M."/>
            <person name="Salamov A."/>
            <person name="Wisecaver J."/>
            <person name="Long T.M."/>
            <person name="Aerts A.L."/>
            <person name="Barry K."/>
            <person name="Choi C."/>
            <person name="Clum A."/>
            <person name="Coughlan A.Y."/>
            <person name="Deshpande S."/>
            <person name="Douglass A.P."/>
            <person name="Hanson S.J."/>
            <person name="Klenk H.-P."/>
            <person name="Labutti K."/>
            <person name="Lapidus A."/>
            <person name="Lindquist E."/>
            <person name="Lipzen A."/>
            <person name="Meier-Kolthoff J.P."/>
            <person name="Ohm R.A."/>
            <person name="Otillar R.P."/>
            <person name="Pangilinan J."/>
            <person name="Peng Y."/>
            <person name="Rokas A."/>
            <person name="Rosa C.A."/>
            <person name="Scheuner C."/>
            <person name="Sibirny A.A."/>
            <person name="Slot J.C."/>
            <person name="Stielow J.B."/>
            <person name="Sun H."/>
            <person name="Kurtzman C.P."/>
            <person name="Blackwell M."/>
            <person name="Jeffries T.W."/>
            <person name="Grigoriev I.V."/>
        </authorList>
    </citation>
    <scope>NUCLEOTIDE SEQUENCE [LARGE SCALE GENOMIC DNA]</scope>
    <source>
        <strain evidence="8">NRRL Y-17796</strain>
    </source>
</reference>